<keyword evidence="7" id="KW-0479">Metal-binding</keyword>
<evidence type="ECO:0000256" key="5">
    <source>
        <dbReference type="ARBA" id="ARBA00022617"/>
    </source>
</evidence>
<evidence type="ECO:0000313" key="15">
    <source>
        <dbReference type="EMBL" id="MCI0754037.1"/>
    </source>
</evidence>
<comment type="subcellular location">
    <subcellularLocation>
        <location evidence="2">Cell membrane</location>
        <topology evidence="2">Multi-pass membrane protein</topology>
    </subcellularLocation>
</comment>
<dbReference type="InterPro" id="IPR016174">
    <property type="entry name" value="Di-haem_cyt_TM"/>
</dbReference>
<evidence type="ECO:0000256" key="10">
    <source>
        <dbReference type="ARBA" id="ARBA00023004"/>
    </source>
</evidence>
<keyword evidence="6 13" id="KW-0812">Transmembrane</keyword>
<evidence type="ECO:0000256" key="6">
    <source>
        <dbReference type="ARBA" id="ARBA00022692"/>
    </source>
</evidence>
<feature type="domain" description="Cytochrome b561 bacterial/Ni-hydrogenase" evidence="14">
    <location>
        <begin position="12"/>
        <end position="140"/>
    </location>
</feature>
<evidence type="ECO:0000256" key="12">
    <source>
        <dbReference type="ARBA" id="ARBA00037975"/>
    </source>
</evidence>
<evidence type="ECO:0000256" key="1">
    <source>
        <dbReference type="ARBA" id="ARBA00001970"/>
    </source>
</evidence>
<name>A0ABS9W496_9PROT</name>
<evidence type="ECO:0000256" key="11">
    <source>
        <dbReference type="ARBA" id="ARBA00023136"/>
    </source>
</evidence>
<comment type="similarity">
    <text evidence="12">Belongs to the cytochrome b561 family.</text>
</comment>
<dbReference type="SUPFAM" id="SSF81342">
    <property type="entry name" value="Transmembrane di-heme cytochromes"/>
    <property type="match status" value="1"/>
</dbReference>
<comment type="caution">
    <text evidence="15">The sequence shown here is derived from an EMBL/GenBank/DDBJ whole genome shotgun (WGS) entry which is preliminary data.</text>
</comment>
<evidence type="ECO:0000259" key="14">
    <source>
        <dbReference type="Pfam" id="PF01292"/>
    </source>
</evidence>
<evidence type="ECO:0000256" key="4">
    <source>
        <dbReference type="ARBA" id="ARBA00022475"/>
    </source>
</evidence>
<gene>
    <name evidence="15" type="ORF">MON41_09735</name>
</gene>
<feature type="transmembrane region" description="Helical" evidence="13">
    <location>
        <begin position="95"/>
        <end position="114"/>
    </location>
</feature>
<reference evidence="15 16" key="1">
    <citation type="submission" date="2022-03" db="EMBL/GenBank/DDBJ databases">
        <title>Complete genome analysis of Roseomonas KG 17.1 : a prolific producer of plant growth promoters.</title>
        <authorList>
            <person name="Saadouli I."/>
            <person name="Najjari A."/>
            <person name="Mosbah A."/>
            <person name="Ouzari H.I."/>
        </authorList>
    </citation>
    <scope>NUCLEOTIDE SEQUENCE [LARGE SCALE GENOMIC DNA]</scope>
    <source>
        <strain evidence="15 16">KG17-1</strain>
    </source>
</reference>
<feature type="transmembrane region" description="Helical" evidence="13">
    <location>
        <begin position="18"/>
        <end position="36"/>
    </location>
</feature>
<proteinExistence type="inferred from homology"/>
<evidence type="ECO:0000256" key="2">
    <source>
        <dbReference type="ARBA" id="ARBA00004651"/>
    </source>
</evidence>
<accession>A0ABS9W496</accession>
<protein>
    <submittedName>
        <fullName evidence="15">Cytochrome b/b6 domain-containing protein</fullName>
    </submittedName>
</protein>
<keyword evidence="8" id="KW-0249">Electron transport</keyword>
<keyword evidence="3" id="KW-0813">Transport</keyword>
<evidence type="ECO:0000256" key="7">
    <source>
        <dbReference type="ARBA" id="ARBA00022723"/>
    </source>
</evidence>
<evidence type="ECO:0000256" key="9">
    <source>
        <dbReference type="ARBA" id="ARBA00022989"/>
    </source>
</evidence>
<keyword evidence="4" id="KW-1003">Cell membrane</keyword>
<evidence type="ECO:0000256" key="3">
    <source>
        <dbReference type="ARBA" id="ARBA00022448"/>
    </source>
</evidence>
<evidence type="ECO:0000256" key="13">
    <source>
        <dbReference type="SAM" id="Phobius"/>
    </source>
</evidence>
<dbReference type="InterPro" id="IPR052168">
    <property type="entry name" value="Cytochrome_b561_oxidase"/>
</dbReference>
<keyword evidence="5" id="KW-0349">Heme</keyword>
<dbReference type="Proteomes" id="UP001201985">
    <property type="component" value="Unassembled WGS sequence"/>
</dbReference>
<dbReference type="InterPro" id="IPR011577">
    <property type="entry name" value="Cyt_b561_bac/Ni-Hgenase"/>
</dbReference>
<feature type="transmembrane region" description="Helical" evidence="13">
    <location>
        <begin position="56"/>
        <end position="75"/>
    </location>
</feature>
<sequence>MALRWRDTPEAYGLISRALHWSMAALFAWQFAGMALRQLGMLPPLAHVIRGSHTSLGTLLLALVLLRGAWGLLNLRNRPPAPTHGPGRLATLGHLVLYALMLLVPLLALARAYGVNRAFSPFGIPCSAASRAKRPGWWPPATPCTASWHGCSWP</sequence>
<dbReference type="Pfam" id="PF01292">
    <property type="entry name" value="Ni_hydr_CYTB"/>
    <property type="match status" value="1"/>
</dbReference>
<keyword evidence="16" id="KW-1185">Reference proteome</keyword>
<dbReference type="EMBL" id="JALBUU010000004">
    <property type="protein sequence ID" value="MCI0754037.1"/>
    <property type="molecule type" value="Genomic_DNA"/>
</dbReference>
<comment type="cofactor">
    <cofactor evidence="1">
        <name>heme b</name>
        <dbReference type="ChEBI" id="CHEBI:60344"/>
    </cofactor>
</comment>
<dbReference type="PANTHER" id="PTHR30529">
    <property type="entry name" value="CYTOCHROME B561"/>
    <property type="match status" value="1"/>
</dbReference>
<dbReference type="PANTHER" id="PTHR30529:SF1">
    <property type="entry name" value="CYTOCHROME B561 HOMOLOG 2"/>
    <property type="match status" value="1"/>
</dbReference>
<evidence type="ECO:0000313" key="16">
    <source>
        <dbReference type="Proteomes" id="UP001201985"/>
    </source>
</evidence>
<organism evidence="15 16">
    <name type="scientific">Teichococcus vastitatis</name>
    <dbReference type="NCBI Taxonomy" id="2307076"/>
    <lineage>
        <taxon>Bacteria</taxon>
        <taxon>Pseudomonadati</taxon>
        <taxon>Pseudomonadota</taxon>
        <taxon>Alphaproteobacteria</taxon>
        <taxon>Acetobacterales</taxon>
        <taxon>Roseomonadaceae</taxon>
        <taxon>Roseomonas</taxon>
    </lineage>
</organism>
<keyword evidence="10" id="KW-0408">Iron</keyword>
<evidence type="ECO:0000256" key="8">
    <source>
        <dbReference type="ARBA" id="ARBA00022982"/>
    </source>
</evidence>
<keyword evidence="9 13" id="KW-1133">Transmembrane helix</keyword>
<keyword evidence="11 13" id="KW-0472">Membrane</keyword>